<evidence type="ECO:0000313" key="1">
    <source>
        <dbReference type="EMBL" id="STI77372.1"/>
    </source>
</evidence>
<dbReference type="InterPro" id="IPR027417">
    <property type="entry name" value="P-loop_NTPase"/>
</dbReference>
<dbReference type="EMBL" id="UGCO01000001">
    <property type="protein sequence ID" value="STI77372.1"/>
    <property type="molecule type" value="Genomic_DNA"/>
</dbReference>
<organism evidence="1 2">
    <name type="scientific">Escherichia coli</name>
    <dbReference type="NCBI Taxonomy" id="562"/>
    <lineage>
        <taxon>Bacteria</taxon>
        <taxon>Pseudomonadati</taxon>
        <taxon>Pseudomonadota</taxon>
        <taxon>Gammaproteobacteria</taxon>
        <taxon>Enterobacterales</taxon>
        <taxon>Enterobacteriaceae</taxon>
        <taxon>Escherichia</taxon>
    </lineage>
</organism>
<accession>A0A376TJE8</accession>
<name>A0A376TJE8_ECOLX</name>
<dbReference type="Proteomes" id="UP000254405">
    <property type="component" value="Unassembled WGS sequence"/>
</dbReference>
<dbReference type="GO" id="GO:0004017">
    <property type="term" value="F:AMP kinase activity"/>
    <property type="evidence" value="ECO:0007669"/>
    <property type="project" value="UniProtKB-EC"/>
</dbReference>
<gene>
    <name evidence="1" type="primary">adk_1</name>
    <name evidence="1" type="ORF">NCTC8985_02667</name>
</gene>
<evidence type="ECO:0000313" key="2">
    <source>
        <dbReference type="Proteomes" id="UP000254405"/>
    </source>
</evidence>
<reference evidence="1 2" key="1">
    <citation type="submission" date="2018-06" db="EMBL/GenBank/DDBJ databases">
        <authorList>
            <consortium name="Pathogen Informatics"/>
            <person name="Doyle S."/>
        </authorList>
    </citation>
    <scope>NUCLEOTIDE SEQUENCE [LARGE SCALE GENOMIC DNA]</scope>
    <source>
        <strain evidence="1 2">NCTC8985</strain>
    </source>
</reference>
<proteinExistence type="predicted"/>
<dbReference type="Gene3D" id="3.40.50.300">
    <property type="entry name" value="P-loop containing nucleotide triphosphate hydrolases"/>
    <property type="match status" value="1"/>
</dbReference>
<keyword evidence="1" id="KW-0808">Transferase</keyword>
<keyword evidence="1" id="KW-0418">Kinase</keyword>
<sequence>MRKRLVEYHQMTAPLIGYYSKEAEAGNTKYAKVDGTKPVAEVRADLEKILG</sequence>
<dbReference type="EC" id="2.7.4.3" evidence="1"/>
<dbReference type="AlphaFoldDB" id="A0A376TJE8"/>
<protein>
    <submittedName>
        <fullName evidence="1">Adenylate kinase</fullName>
        <ecNumber evidence="1">2.7.4.3</ecNumber>
    </submittedName>
</protein>